<dbReference type="InterPro" id="IPR006141">
    <property type="entry name" value="Intein_N"/>
</dbReference>
<dbReference type="PANTHER" id="PTHR32305">
    <property type="match status" value="1"/>
</dbReference>
<accession>A0ABP4T2F4</accession>
<dbReference type="InterPro" id="IPR030934">
    <property type="entry name" value="Intein_C"/>
</dbReference>
<dbReference type="Pfam" id="PF25275">
    <property type="entry name" value="Golvesin_C"/>
    <property type="match status" value="1"/>
</dbReference>
<dbReference type="InterPro" id="IPR013783">
    <property type="entry name" value="Ig-like_fold"/>
</dbReference>
<dbReference type="InterPro" id="IPR029114">
    <property type="entry name" value="Ntox24"/>
</dbReference>
<dbReference type="NCBIfam" id="NF033679">
    <property type="entry name" value="DNRLRE_dom"/>
    <property type="match status" value="2"/>
</dbReference>
<dbReference type="InterPro" id="IPR003587">
    <property type="entry name" value="Hint_dom_N"/>
</dbReference>
<dbReference type="InterPro" id="IPR022385">
    <property type="entry name" value="Rhs_assc_core"/>
</dbReference>
<dbReference type="EMBL" id="BAAAMU010000123">
    <property type="protein sequence ID" value="GAA1681118.1"/>
    <property type="molecule type" value="Genomic_DNA"/>
</dbReference>
<name>A0ABP4T2F4_9ACTN</name>
<evidence type="ECO:0000313" key="5">
    <source>
        <dbReference type="Proteomes" id="UP001500064"/>
    </source>
</evidence>
<dbReference type="PROSITE" id="PS50818">
    <property type="entry name" value="INTEIN_C_TER"/>
    <property type="match status" value="1"/>
</dbReference>
<organism evidence="4 5">
    <name type="scientific">Nonomuraea maheshkhaliensis</name>
    <dbReference type="NCBI Taxonomy" id="419590"/>
    <lineage>
        <taxon>Bacteria</taxon>
        <taxon>Bacillati</taxon>
        <taxon>Actinomycetota</taxon>
        <taxon>Actinomycetes</taxon>
        <taxon>Streptosporangiales</taxon>
        <taxon>Streptosporangiaceae</taxon>
        <taxon>Nonomuraea</taxon>
    </lineage>
</organism>
<dbReference type="Gene3D" id="2.60.120.260">
    <property type="entry name" value="Galactose-binding domain-like"/>
    <property type="match status" value="1"/>
</dbReference>
<proteinExistence type="predicted"/>
<dbReference type="Pfam" id="PF07591">
    <property type="entry name" value="PT-HINT"/>
    <property type="match status" value="1"/>
</dbReference>
<reference evidence="5" key="1">
    <citation type="journal article" date="2019" name="Int. J. Syst. Evol. Microbiol.">
        <title>The Global Catalogue of Microorganisms (GCM) 10K type strain sequencing project: providing services to taxonomists for standard genome sequencing and annotation.</title>
        <authorList>
            <consortium name="The Broad Institute Genomics Platform"/>
            <consortium name="The Broad Institute Genome Sequencing Center for Infectious Disease"/>
            <person name="Wu L."/>
            <person name="Ma J."/>
        </authorList>
    </citation>
    <scope>NUCLEOTIDE SEQUENCE [LARGE SCALE GENOMIC DNA]</scope>
    <source>
        <strain evidence="5">JCM 13929</strain>
    </source>
</reference>
<dbReference type="NCBIfam" id="TIGR01643">
    <property type="entry name" value="YD_repeat_2x"/>
    <property type="match status" value="1"/>
</dbReference>
<gene>
    <name evidence="4" type="ORF">GCM10009733_092320</name>
</gene>
<dbReference type="Gene3D" id="2.60.40.10">
    <property type="entry name" value="Immunoglobulins"/>
    <property type="match status" value="1"/>
</dbReference>
<dbReference type="Gene3D" id="2.180.10.10">
    <property type="entry name" value="RHS repeat-associated core"/>
    <property type="match status" value="4"/>
</dbReference>
<evidence type="ECO:0000256" key="1">
    <source>
        <dbReference type="SAM" id="MobiDB-lite"/>
    </source>
</evidence>
<feature type="domain" description="Hint" evidence="3">
    <location>
        <begin position="2684"/>
        <end position="2785"/>
    </location>
</feature>
<dbReference type="InterPro" id="IPR036844">
    <property type="entry name" value="Hint_dom_sf"/>
</dbReference>
<feature type="region of interest" description="Disordered" evidence="1">
    <location>
        <begin position="55"/>
        <end position="89"/>
    </location>
</feature>
<dbReference type="InterPro" id="IPR050708">
    <property type="entry name" value="T6SS_VgrG/RHS"/>
</dbReference>
<dbReference type="CDD" id="cd00081">
    <property type="entry name" value="Hint"/>
    <property type="match status" value="1"/>
</dbReference>
<dbReference type="RefSeq" id="WP_346113352.1">
    <property type="nucleotide sequence ID" value="NZ_BAAAMU010000123.1"/>
</dbReference>
<dbReference type="Proteomes" id="UP001500064">
    <property type="component" value="Unassembled WGS sequence"/>
</dbReference>
<evidence type="ECO:0000313" key="4">
    <source>
        <dbReference type="EMBL" id="GAA1681118.1"/>
    </source>
</evidence>
<feature type="signal peptide" evidence="2">
    <location>
        <begin position="1"/>
        <end position="21"/>
    </location>
</feature>
<evidence type="ECO:0000256" key="2">
    <source>
        <dbReference type="SAM" id="SignalP"/>
    </source>
</evidence>
<dbReference type="Pfam" id="PF15529">
    <property type="entry name" value="Ntox24"/>
    <property type="match status" value="1"/>
</dbReference>
<dbReference type="NCBIfam" id="TIGR03696">
    <property type="entry name" value="Rhs_assc_core"/>
    <property type="match status" value="1"/>
</dbReference>
<dbReference type="Pfam" id="PF05593">
    <property type="entry name" value="RHS_repeat"/>
    <property type="match status" value="2"/>
</dbReference>
<dbReference type="SUPFAM" id="SSF51294">
    <property type="entry name" value="Hedgehog/intein (Hint) domain"/>
    <property type="match status" value="1"/>
</dbReference>
<dbReference type="InterPro" id="IPR033803">
    <property type="entry name" value="CBD-like_Golvesin-Xly"/>
</dbReference>
<evidence type="ECO:0000259" key="3">
    <source>
        <dbReference type="SMART" id="SM00306"/>
    </source>
</evidence>
<keyword evidence="2" id="KW-0732">Signal</keyword>
<dbReference type="Gene3D" id="2.170.16.10">
    <property type="entry name" value="Hedgehog/Intein (Hint) domain"/>
    <property type="match status" value="1"/>
</dbReference>
<protein>
    <recommendedName>
        <fullName evidence="3">Hint domain-containing protein</fullName>
    </recommendedName>
</protein>
<dbReference type="PANTHER" id="PTHR32305:SF15">
    <property type="entry name" value="PROTEIN RHSA-RELATED"/>
    <property type="match status" value="1"/>
</dbReference>
<sequence length="2940" mass="321914">MVTVTTLALVTTLMSAPPASAQTGSAQPSLWTRTTGWLVEQSSELAAEVTGWFTEDPKGEMRPSSQKIVLPGRDTRPMASAQAKPPGKRVKELAGKRWRFGTVYELEDGRSQAEISTRPVFYQDSSGAWEPVDVTVGAAEDDGFVRGNDKTGFESLFGDKTDKLARIGLGNRRVTIGLAGQSRQVTPQVEGSTVTYPGVWDGADLIYTVTPSGVTEHIRLTKPPAADATFAFTVKTTGGLRAGQNADGSIAFTGEGNDAVFTIPRPYMIDSEADAASPFGRRTGAITQELSGQQGSEATITLKPDAAWLAAPERKWPVLIDPTIKMNDWVDVYDTYVTNASGNSNFADSWKLPVGKTSAGLNRALLYFGPPGSYPEDLLPIGTRVDEARLEVYFDQALSETAPVTLAAHEITDDSWTWDPLGTTWNNQPSFAATAASTVTRNVGELSRWHSFDVTAMVNGWYSSVEAPMAGIMLKAVNEAKTAPVGGVSYHAMDDFGAFDPLTVDPIAHPRLLVTYGKPSVKLDQPTLATSVGASLSWSAYADPTPDDDSDDLVEYRVRRICPSGCQETANTTGGDVDDLVVTLPSDVTSYIDTSSGADPEAAADPSYTHSANYWVEAVLKNGQVVPSQQVRVFLPKPGYVTKTLYASTDTTLASGEPTSGHDQVAGQKRLQVGNTATALGNTRAVVRFDDYASEIPAGAQIADARLSLWQATAAGSGASFSSHTSTHTFDEAATWNAPWSSPGGDFDATALDTLTGLSDTAGWRQWSVTDAAKGWTATSSTNHGLLVKVDNEAGTAKQSAQFLAGETAEPLLRPKLAVTYADNGEVTSFYAPGTPERLDVSEATEVTVMVKNTTDETWPAGTTAVGYHWKLPDGTDITTDDSRLLTPLAYELEPGASASVTAQIKAPASVGNLAEGAQLVWDVQDTTTNNWKSATHHLPQLPQQIRLDSPTSDLLGLEKFYTYTGKNTGAGGTALVNPYAGNVVWGYNAFSNPSRGVQTFARMTYNSLDTSTASLGYGWSLQTSTLAKLGSQLQFHPPGQMWPEQVRLTDGDGTTHVWTLDKHGNDSCLPNTCDYVHPRGVHLYLQRVAESPDRPDEYSRDPARQWVFTKPDRTQFFFDEEGFQSAIVDKNGNTMSFTYERRKSNNKPTKFLQYITDVSGRQTLTFDYYKKGQDYTYIDDENWQPVDDTKLTNPHIIDNVESITDIAGRKVTFVYTDKGLLGRMIDGAGDEQAKTFGFVYDATQGNKNVKLVSVKDPRGHDTKLDYYDATEDPEDLWKVQTLTDRLEGKTGFVYEDPDGPQGAVIHATVTDPLQHATRYVLDAYGRPDDITNANGEITDLVWDTDHNVTTLTEKGRPNTETEDATTTWRYDQKTGYPLEIKDAEANKNGTPATTLDYAYGLNGYVADLTSKTSPQGHTWNFDYDANGNLLKVTDPLGVKTTDVADDYDTTYEYDPFGQLTKAVDANGNPTAFTDYHPSGYPEKITDAYDNVTTTQYDVRGNVLSVTDALGKKTTQTYDIFKRPLESRVPKDQDKDEFIVTTAPVYDPNDNITKATAPNGAVSTARYDEADQLLESALPTDTPDGPERKASFTWDAAGNLATQTEPNGYIAPNTPAEFTTTYEYDPIYQLKDVFSPDVPNDRQNKISYEYDDVGNLTKVVDPVKNLTADAADFTAFYTYDLNHRVKKTKDAAGYETSTEFDLDGLVVGQTDQDDNKTITEYNERGDVIKTQVPHAQTDGDIKYVTTQFDYDQVGNQTRTITPRGVETTDDDGDFVAETRYDKLNRPYEEIFPFDKDDPVYNTPDKVTYAYDALSRLKEISQPPSHGQSIRNVTTMTYWDNGWSKTTTDPWDIKTTYDYNELGLQTNRTVTSAGGSSQRALDWSYYPDGKLKTHSDDGVPLGLDVVMNDNSDTGQVTTTGTWTLAGSGSSSSNIVGPQVEPATGFVGYDYATAPAGTGESAFTWNLTTPSDGTYKVEVQYPSGATATNATYKVKHKDGEATVALDQTKNAGTWVELGSYTFTAGTANTVTLTDEANGTVVADAVKLVRDNSGESDTEKKDFTYTYDANANLTLIEDKSPTAKIDRWEVSYTNLNQVEQIKESLDGTLKNTTGYQYNPNSAVTKRTHDKTVATYGYDVRDLVEEVVNKKSETDATPKTTRYTYTSRGERDTETKANGNTVTYDYFLSGVLRQSIEKKPNGAVVAEHTIGYQGNLQRATDHAKIQNADNPGAYLEHDYAYTYDPRDRITKVVKTPIGGGTAATETYSHDPNSNVWEEEVLGKKTTFTYDRNRLMTSVTNGQTSTYTYDPYGRLRTIQGGGKTWEKYTYDGFDHVVKHEKLGTDGATNTVTTYTYDPLDRTTTKSEKEGTAAAKTTTYSYLGLAGEVLDEEVAGKITRSFQYSPWGERLSQIKIEADGAEEFSYYGYNPHTDVEQITTETGDTRATYGYTAYGKNDDKLFTGVDKPDPIDPTAKEEYNPYRFNAKRWDNSTSMYDMGFRDYNPNLNRFLNLDTYNGALADLSLGLDPWTSNRYAFAGGNPITNIEVDGHNTCQPGECPQREAGLRRLAETAEDKELKKTYEGLANKAAKKEAAVYNKYRRRNDTELVILGHWLAAGRAEYCGSFPNCDWADLDGGAKSDGLFGRPIDDALLDLADILGSWPAKGLTSTIRSMRGEDPAQVPRTNCLRPQSFAEGTQVLMADGTRKNIEDVEVGDEVLATDPDTGKSSAKKVTALHRNRDTDMADVTIQTLDGRTAVIHTTQRHPFWDAQRKQWVDAANLRTGDATRTPYAQPALVRKVRAFSGLRYMYNLTVDSVHTYYVVAGATPVLVHNDNPGNGIDISGGTLWQGRFPVGGAIDAGGPKNGILYRMQNGLISNYAVYDADGIILRRVDLIGAAHPGPGGVPVPTPHVQVFHKHETPDGRIYPQQSKIAIPAGPDDLPRASC</sequence>
<dbReference type="InterPro" id="IPR006530">
    <property type="entry name" value="YD"/>
</dbReference>
<keyword evidence="5" id="KW-1185">Reference proteome</keyword>
<feature type="chain" id="PRO_5045947920" description="Hint domain-containing protein" evidence="2">
    <location>
        <begin position="22"/>
        <end position="2940"/>
    </location>
</feature>
<comment type="caution">
    <text evidence="4">The sequence shown here is derived from an EMBL/GenBank/DDBJ whole genome shotgun (WGS) entry which is preliminary data.</text>
</comment>
<dbReference type="PROSITE" id="PS50817">
    <property type="entry name" value="INTEIN_N_TER"/>
    <property type="match status" value="1"/>
</dbReference>
<dbReference type="SMART" id="SM00306">
    <property type="entry name" value="HintN"/>
    <property type="match status" value="1"/>
</dbReference>
<dbReference type="InterPro" id="IPR031325">
    <property type="entry name" value="RHS_repeat"/>
</dbReference>